<reference evidence="2" key="2">
    <citation type="submission" date="2023-06" db="EMBL/GenBank/DDBJ databases">
        <authorList>
            <consortium name="Lawrence Berkeley National Laboratory"/>
            <person name="Mondo S.J."/>
            <person name="Hensen N."/>
            <person name="Bonometti L."/>
            <person name="Westerberg I."/>
            <person name="Brannstrom I.O."/>
            <person name="Guillou S."/>
            <person name="Cros-Aarteil S."/>
            <person name="Calhoun S."/>
            <person name="Haridas S."/>
            <person name="Kuo A."/>
            <person name="Pangilinan J."/>
            <person name="Riley R."/>
            <person name="Labutti K."/>
            <person name="Andreopoulos B."/>
            <person name="Lipzen A."/>
            <person name="Chen C."/>
            <person name="Yanf M."/>
            <person name="Daum C."/>
            <person name="Ng V."/>
            <person name="Clum A."/>
            <person name="Steindorff A."/>
            <person name="Ohm R."/>
            <person name="Martin F."/>
            <person name="Silar P."/>
            <person name="Natvig D."/>
            <person name="Lalanne C."/>
            <person name="Gautier V."/>
            <person name="Ament-Velasquez S.L."/>
            <person name="Kruys A."/>
            <person name="Hutchinson M.I."/>
            <person name="Powell A.J."/>
            <person name="Barry K."/>
            <person name="Miller A.N."/>
            <person name="Grigoriev I.V."/>
            <person name="Debuchy R."/>
            <person name="Gladieux P."/>
            <person name="Thoren M.H."/>
            <person name="Johannesson H."/>
        </authorList>
    </citation>
    <scope>NUCLEOTIDE SEQUENCE</scope>
    <source>
        <strain evidence="2">CBS 333.67</strain>
    </source>
</reference>
<dbReference type="EMBL" id="JAUDZG010000006">
    <property type="protein sequence ID" value="KAK3303158.1"/>
    <property type="molecule type" value="Genomic_DNA"/>
</dbReference>
<feature type="compositionally biased region" description="Pro residues" evidence="1">
    <location>
        <begin position="134"/>
        <end position="144"/>
    </location>
</feature>
<dbReference type="Proteomes" id="UP001273166">
    <property type="component" value="Unassembled WGS sequence"/>
</dbReference>
<keyword evidence="3" id="KW-1185">Reference proteome</keyword>
<feature type="compositionally biased region" description="Low complexity" evidence="1">
    <location>
        <begin position="248"/>
        <end position="259"/>
    </location>
</feature>
<feature type="compositionally biased region" description="Acidic residues" evidence="1">
    <location>
        <begin position="558"/>
        <end position="568"/>
    </location>
</feature>
<feature type="region of interest" description="Disordered" evidence="1">
    <location>
        <begin position="541"/>
        <end position="573"/>
    </location>
</feature>
<feature type="region of interest" description="Disordered" evidence="1">
    <location>
        <begin position="1"/>
        <end position="272"/>
    </location>
</feature>
<feature type="compositionally biased region" description="Basic residues" evidence="1">
    <location>
        <begin position="541"/>
        <end position="551"/>
    </location>
</feature>
<feature type="region of interest" description="Disordered" evidence="1">
    <location>
        <begin position="356"/>
        <end position="391"/>
    </location>
</feature>
<evidence type="ECO:0000313" key="3">
    <source>
        <dbReference type="Proteomes" id="UP001273166"/>
    </source>
</evidence>
<dbReference type="GeneID" id="87882224"/>
<feature type="compositionally biased region" description="Basic and acidic residues" evidence="1">
    <location>
        <begin position="262"/>
        <end position="272"/>
    </location>
</feature>
<organism evidence="2 3">
    <name type="scientific">Chaetomium strumarium</name>
    <dbReference type="NCBI Taxonomy" id="1170767"/>
    <lineage>
        <taxon>Eukaryota</taxon>
        <taxon>Fungi</taxon>
        <taxon>Dikarya</taxon>
        <taxon>Ascomycota</taxon>
        <taxon>Pezizomycotina</taxon>
        <taxon>Sordariomycetes</taxon>
        <taxon>Sordariomycetidae</taxon>
        <taxon>Sordariales</taxon>
        <taxon>Chaetomiaceae</taxon>
        <taxon>Chaetomium</taxon>
    </lineage>
</organism>
<sequence>METSAPKRRRTSPRTAVPVHPETESTTPRDAPPRASEPPNRPSFASPTRASLGRFNPDILRRRESQPRRLRSSPDAGPSASRAATPDSTGGLTRALRTQLDLRSGARGGGVQVASEADSIVDSPAARLAKSPARPTPRPLPPPAPEHDEELLRVISGRGLSGVTPGVLPEVTAPEPELPPTPQHPDPVVSTPPSGIHNTPSRRPKRSRALAERLKSSSPLKRPPSRPRELPQKGAPADFGLLSKKTQTGAPAAPAPTTAEVRGLRPADPDAEKRRLRDSLLAEISQLEWDLDVASKESERIRQARLSRREPPPPTNKREILDLLHRHALPPEDSNPKRDPVEDWLASALNPIAFLPFSKPSPSGPPTLPPLKKGEDSEELPPPASHHPLPMTADEALPYLQVFTPLTFTSHVSPLPRPDNEGPLLQKHTIAASSTSPRGLFTARIEMTVNTKTMAITELAVPRLDPAAEAELRPFVDRIVEKGDERVASSGLYNNISVLSWGMGEWLRVAVQRAKVWIVLEREVNDKEALLQMVARQRSRKKTRRRRKRRVNQREDGGSDDGEEEEAGEGSSLDDLKTYETADLLPFLGRTCLDLQIPVLDGGRGDTSSLRVQWRIAFDWTGEARNEIGLLVGVPGKWHKHDERGQLSGLPKLFDELIQGGEDPLPAVRTVVCLLAGEQRS</sequence>
<gene>
    <name evidence="2" type="ORF">B0T15DRAFT_265198</name>
</gene>
<dbReference type="RefSeq" id="XP_062718938.1">
    <property type="nucleotide sequence ID" value="XM_062863395.1"/>
</dbReference>
<reference evidence="2" key="1">
    <citation type="journal article" date="2023" name="Mol. Phylogenet. Evol.">
        <title>Genome-scale phylogeny and comparative genomics of the fungal order Sordariales.</title>
        <authorList>
            <person name="Hensen N."/>
            <person name="Bonometti L."/>
            <person name="Westerberg I."/>
            <person name="Brannstrom I.O."/>
            <person name="Guillou S."/>
            <person name="Cros-Aarteil S."/>
            <person name="Calhoun S."/>
            <person name="Haridas S."/>
            <person name="Kuo A."/>
            <person name="Mondo S."/>
            <person name="Pangilinan J."/>
            <person name="Riley R."/>
            <person name="LaButti K."/>
            <person name="Andreopoulos B."/>
            <person name="Lipzen A."/>
            <person name="Chen C."/>
            <person name="Yan M."/>
            <person name="Daum C."/>
            <person name="Ng V."/>
            <person name="Clum A."/>
            <person name="Steindorff A."/>
            <person name="Ohm R.A."/>
            <person name="Martin F."/>
            <person name="Silar P."/>
            <person name="Natvig D.O."/>
            <person name="Lalanne C."/>
            <person name="Gautier V."/>
            <person name="Ament-Velasquez S.L."/>
            <person name="Kruys A."/>
            <person name="Hutchinson M.I."/>
            <person name="Powell A.J."/>
            <person name="Barry K."/>
            <person name="Miller A.N."/>
            <person name="Grigoriev I.V."/>
            <person name="Debuchy R."/>
            <person name="Gladieux P."/>
            <person name="Hiltunen Thoren M."/>
            <person name="Johannesson H."/>
        </authorList>
    </citation>
    <scope>NUCLEOTIDE SEQUENCE</scope>
    <source>
        <strain evidence="2">CBS 333.67</strain>
    </source>
</reference>
<feature type="compositionally biased region" description="Pro residues" evidence="1">
    <location>
        <begin position="176"/>
        <end position="185"/>
    </location>
</feature>
<accession>A0AAJ0GNB2</accession>
<evidence type="ECO:0000256" key="1">
    <source>
        <dbReference type="SAM" id="MobiDB-lite"/>
    </source>
</evidence>
<name>A0AAJ0GNB2_9PEZI</name>
<protein>
    <submittedName>
        <fullName evidence="2">Uncharacterized protein</fullName>
    </submittedName>
</protein>
<feature type="compositionally biased region" description="Basic residues" evidence="1">
    <location>
        <begin position="1"/>
        <end position="12"/>
    </location>
</feature>
<dbReference type="AlphaFoldDB" id="A0AAJ0GNB2"/>
<evidence type="ECO:0000313" key="2">
    <source>
        <dbReference type="EMBL" id="KAK3303158.1"/>
    </source>
</evidence>
<comment type="caution">
    <text evidence="2">The sequence shown here is derived from an EMBL/GenBank/DDBJ whole genome shotgun (WGS) entry which is preliminary data.</text>
</comment>
<proteinExistence type="predicted"/>